<organism evidence="2 3">
    <name type="scientific">Paragonimus heterotremus</name>
    <dbReference type="NCBI Taxonomy" id="100268"/>
    <lineage>
        <taxon>Eukaryota</taxon>
        <taxon>Metazoa</taxon>
        <taxon>Spiralia</taxon>
        <taxon>Lophotrochozoa</taxon>
        <taxon>Platyhelminthes</taxon>
        <taxon>Trematoda</taxon>
        <taxon>Digenea</taxon>
        <taxon>Plagiorchiida</taxon>
        <taxon>Troglotremata</taxon>
        <taxon>Troglotrematidae</taxon>
        <taxon>Paragonimus</taxon>
    </lineage>
</organism>
<protein>
    <submittedName>
        <fullName evidence="2">Uncharacterized protein</fullName>
    </submittedName>
</protein>
<gene>
    <name evidence="2" type="ORF">PHET_00856</name>
</gene>
<evidence type="ECO:0000313" key="2">
    <source>
        <dbReference type="EMBL" id="KAF5405616.1"/>
    </source>
</evidence>
<evidence type="ECO:0000313" key="3">
    <source>
        <dbReference type="Proteomes" id="UP000748531"/>
    </source>
</evidence>
<comment type="caution">
    <text evidence="2">The sequence shown here is derived from an EMBL/GenBank/DDBJ whole genome shotgun (WGS) entry which is preliminary data.</text>
</comment>
<dbReference type="AlphaFoldDB" id="A0A8J4TNZ8"/>
<feature type="region of interest" description="Disordered" evidence="1">
    <location>
        <begin position="51"/>
        <end position="71"/>
    </location>
</feature>
<dbReference type="OrthoDB" id="6265424at2759"/>
<evidence type="ECO:0000256" key="1">
    <source>
        <dbReference type="SAM" id="MobiDB-lite"/>
    </source>
</evidence>
<sequence length="384" mass="43351">MPAYSKLNRRRRVTCRVCGLPFGYVPLSAAYLEANLQFLYSLIKEAEKEKTTTESCGQSDAKSHQPSDVASTAPTQYPIMFHLNKNNVDKVEFRARFSKRSATQLHTPQLWASNNLDSRLFMVMFMPDAINIRIRKRCDFDQGKTMAEGRCGIAYNFKFPGEIFQIADAVVCGGCDRCVGVRFEPHQPGNTWIPTSSWRSSRVSTPQGRGFPIQRTAFSEDASENIDKTTRLLGSNVYEDEIALNSVEIEGWIALSLECVDVEPLFGLVGLEQFSIRYEGGEMSSNFYRSIEASHLLSQNSATWMIPARRVRPEKLQNSGRVANPPVTGWGKTYYDLERSSKVVPHTLSHGDLVEATVRSLCPIYPIERPNEQKCEDLPKRTLE</sequence>
<keyword evidence="3" id="KW-1185">Reference proteome</keyword>
<proteinExistence type="predicted"/>
<dbReference type="Proteomes" id="UP000748531">
    <property type="component" value="Unassembled WGS sequence"/>
</dbReference>
<reference evidence="2" key="1">
    <citation type="submission" date="2019-05" db="EMBL/GenBank/DDBJ databases">
        <title>Annotation for the trematode Paragonimus heterotremus.</title>
        <authorList>
            <person name="Choi Y.-J."/>
        </authorList>
    </citation>
    <scope>NUCLEOTIDE SEQUENCE</scope>
    <source>
        <strain evidence="2">LC</strain>
    </source>
</reference>
<accession>A0A8J4TNZ8</accession>
<dbReference type="EMBL" id="LUCH01000267">
    <property type="protein sequence ID" value="KAF5405616.1"/>
    <property type="molecule type" value="Genomic_DNA"/>
</dbReference>
<name>A0A8J4TNZ8_9TREM</name>
<feature type="compositionally biased region" description="Polar residues" evidence="1">
    <location>
        <begin position="55"/>
        <end position="71"/>
    </location>
</feature>